<sequence length="107" mass="12736">MRRCQRVQLTILRRLVSGRGMALCWEARNADCQYSGLPNKNASHIQVLVNAESRAEHTDNLASQKRSQLKLKEAFKMPTRLCRFTRRQIHFDILFLPVFFLFEWYYT</sequence>
<organism evidence="2 3">
    <name type="scientific">Ancylostoma ceylanicum</name>
    <dbReference type="NCBI Taxonomy" id="53326"/>
    <lineage>
        <taxon>Eukaryota</taxon>
        <taxon>Metazoa</taxon>
        <taxon>Ecdysozoa</taxon>
        <taxon>Nematoda</taxon>
        <taxon>Chromadorea</taxon>
        <taxon>Rhabditida</taxon>
        <taxon>Rhabditina</taxon>
        <taxon>Rhabditomorpha</taxon>
        <taxon>Strongyloidea</taxon>
        <taxon>Ancylostomatidae</taxon>
        <taxon>Ancylostomatinae</taxon>
        <taxon>Ancylostoma</taxon>
    </lineage>
</organism>
<keyword evidence="1" id="KW-0812">Transmembrane</keyword>
<gene>
    <name evidence="2" type="primary">Acey_s0134.g1844</name>
    <name evidence="2" type="ORF">Y032_0134g1844</name>
</gene>
<keyword evidence="1" id="KW-1133">Transmembrane helix</keyword>
<name>A0A016T676_9BILA</name>
<keyword evidence="1" id="KW-0472">Membrane</keyword>
<dbReference type="AlphaFoldDB" id="A0A016T676"/>
<comment type="caution">
    <text evidence="2">The sequence shown here is derived from an EMBL/GenBank/DDBJ whole genome shotgun (WGS) entry which is preliminary data.</text>
</comment>
<evidence type="ECO:0000256" key="1">
    <source>
        <dbReference type="SAM" id="Phobius"/>
    </source>
</evidence>
<evidence type="ECO:0000313" key="2">
    <source>
        <dbReference type="EMBL" id="EYB98089.1"/>
    </source>
</evidence>
<keyword evidence="3" id="KW-1185">Reference proteome</keyword>
<proteinExistence type="predicted"/>
<protein>
    <submittedName>
        <fullName evidence="2">Uncharacterized protein</fullName>
    </submittedName>
</protein>
<reference evidence="3" key="1">
    <citation type="journal article" date="2015" name="Nat. Genet.">
        <title>The genome and transcriptome of the zoonotic hookworm Ancylostoma ceylanicum identify infection-specific gene families.</title>
        <authorList>
            <person name="Schwarz E.M."/>
            <person name="Hu Y."/>
            <person name="Antoshechkin I."/>
            <person name="Miller M.M."/>
            <person name="Sternberg P.W."/>
            <person name="Aroian R.V."/>
        </authorList>
    </citation>
    <scope>NUCLEOTIDE SEQUENCE</scope>
    <source>
        <strain evidence="3">HY135</strain>
    </source>
</reference>
<evidence type="ECO:0000313" key="3">
    <source>
        <dbReference type="Proteomes" id="UP000024635"/>
    </source>
</evidence>
<dbReference type="Proteomes" id="UP000024635">
    <property type="component" value="Unassembled WGS sequence"/>
</dbReference>
<accession>A0A016T676</accession>
<feature type="transmembrane region" description="Helical" evidence="1">
    <location>
        <begin position="89"/>
        <end position="106"/>
    </location>
</feature>
<dbReference type="EMBL" id="JARK01001470">
    <property type="protein sequence ID" value="EYB98089.1"/>
    <property type="molecule type" value="Genomic_DNA"/>
</dbReference>